<keyword evidence="1" id="KW-0175">Coiled coil</keyword>
<dbReference type="OrthoDB" id="1761837at2759"/>
<evidence type="ECO:0000313" key="4">
    <source>
        <dbReference type="Proteomes" id="UP001153076"/>
    </source>
</evidence>
<protein>
    <submittedName>
        <fullName evidence="3">Uncharacterized protein</fullName>
    </submittedName>
</protein>
<sequence>MQSVAMLSKTLDKGRQKLKSIIVCTPDEQGMSNAKESELGSRKVIFPPLDGAKNIIDIMDCDPNPIECMLNRLKSTSIPNDDDEAESTRRTEALLPPPSFKSFTRREFDSLYGLIYERGGDATPLKNKVERLIQQARDLKDQQEMYSDRMTIELEAVQSRHEELLKEFQSLEDQKKGLNSSVVVSEHLLQEIKREVIDLQGQIDKINAAKVIDLATKASLEKTEAYVKESLKTKDLLLDPIAIIFSFFDIDSACVLLLDAHRIRVE</sequence>
<evidence type="ECO:0000256" key="2">
    <source>
        <dbReference type="SAM" id="MobiDB-lite"/>
    </source>
</evidence>
<name>A0A9Q1JIP8_9CARY</name>
<evidence type="ECO:0000313" key="3">
    <source>
        <dbReference type="EMBL" id="KAJ8424444.1"/>
    </source>
</evidence>
<gene>
    <name evidence="3" type="ORF">Cgig2_003061</name>
</gene>
<dbReference type="Proteomes" id="UP001153076">
    <property type="component" value="Unassembled WGS sequence"/>
</dbReference>
<evidence type="ECO:0000256" key="1">
    <source>
        <dbReference type="SAM" id="Coils"/>
    </source>
</evidence>
<dbReference type="AlphaFoldDB" id="A0A9Q1JIP8"/>
<organism evidence="3 4">
    <name type="scientific">Carnegiea gigantea</name>
    <dbReference type="NCBI Taxonomy" id="171969"/>
    <lineage>
        <taxon>Eukaryota</taxon>
        <taxon>Viridiplantae</taxon>
        <taxon>Streptophyta</taxon>
        <taxon>Embryophyta</taxon>
        <taxon>Tracheophyta</taxon>
        <taxon>Spermatophyta</taxon>
        <taxon>Magnoliopsida</taxon>
        <taxon>eudicotyledons</taxon>
        <taxon>Gunneridae</taxon>
        <taxon>Pentapetalae</taxon>
        <taxon>Caryophyllales</taxon>
        <taxon>Cactineae</taxon>
        <taxon>Cactaceae</taxon>
        <taxon>Cactoideae</taxon>
        <taxon>Echinocereeae</taxon>
        <taxon>Carnegiea</taxon>
    </lineage>
</organism>
<proteinExistence type="predicted"/>
<feature type="coiled-coil region" evidence="1">
    <location>
        <begin position="122"/>
        <end position="209"/>
    </location>
</feature>
<feature type="region of interest" description="Disordered" evidence="2">
    <location>
        <begin position="76"/>
        <end position="98"/>
    </location>
</feature>
<comment type="caution">
    <text evidence="3">The sequence shown here is derived from an EMBL/GenBank/DDBJ whole genome shotgun (WGS) entry which is preliminary data.</text>
</comment>
<keyword evidence="4" id="KW-1185">Reference proteome</keyword>
<reference evidence="3" key="1">
    <citation type="submission" date="2022-04" db="EMBL/GenBank/DDBJ databases">
        <title>Carnegiea gigantea Genome sequencing and assembly v2.</title>
        <authorList>
            <person name="Copetti D."/>
            <person name="Sanderson M.J."/>
            <person name="Burquez A."/>
            <person name="Wojciechowski M.F."/>
        </authorList>
    </citation>
    <scope>NUCLEOTIDE SEQUENCE</scope>
    <source>
        <strain evidence="3">SGP5-SGP5p</strain>
        <tissue evidence="3">Aerial part</tissue>
    </source>
</reference>
<accession>A0A9Q1JIP8</accession>
<dbReference type="EMBL" id="JAKOGI010001678">
    <property type="protein sequence ID" value="KAJ8424444.1"/>
    <property type="molecule type" value="Genomic_DNA"/>
</dbReference>